<proteinExistence type="predicted"/>
<keyword evidence="1" id="KW-0812">Transmembrane</keyword>
<dbReference type="InParanoid" id="A0A165P448"/>
<protein>
    <submittedName>
        <fullName evidence="2">Uncharacterized protein</fullName>
    </submittedName>
</protein>
<keyword evidence="3" id="KW-1185">Reference proteome</keyword>
<evidence type="ECO:0000313" key="3">
    <source>
        <dbReference type="Proteomes" id="UP000076761"/>
    </source>
</evidence>
<reference evidence="2 3" key="1">
    <citation type="journal article" date="2016" name="Mol. Biol. Evol.">
        <title>Comparative Genomics of Early-Diverging Mushroom-Forming Fungi Provides Insights into the Origins of Lignocellulose Decay Capabilities.</title>
        <authorList>
            <person name="Nagy L.G."/>
            <person name="Riley R."/>
            <person name="Tritt A."/>
            <person name="Adam C."/>
            <person name="Daum C."/>
            <person name="Floudas D."/>
            <person name="Sun H."/>
            <person name="Yadav J.S."/>
            <person name="Pangilinan J."/>
            <person name="Larsson K.H."/>
            <person name="Matsuura K."/>
            <person name="Barry K."/>
            <person name="Labutti K."/>
            <person name="Kuo R."/>
            <person name="Ohm R.A."/>
            <person name="Bhattacharya S.S."/>
            <person name="Shirouzu T."/>
            <person name="Yoshinaga Y."/>
            <person name="Martin F.M."/>
            <person name="Grigoriev I.V."/>
            <person name="Hibbett D.S."/>
        </authorList>
    </citation>
    <scope>NUCLEOTIDE SEQUENCE [LARGE SCALE GENOMIC DNA]</scope>
    <source>
        <strain evidence="2 3">HHB14362 ss-1</strain>
    </source>
</reference>
<feature type="transmembrane region" description="Helical" evidence="1">
    <location>
        <begin position="52"/>
        <end position="78"/>
    </location>
</feature>
<name>A0A165P448_9AGAM</name>
<organism evidence="2 3">
    <name type="scientific">Neolentinus lepideus HHB14362 ss-1</name>
    <dbReference type="NCBI Taxonomy" id="1314782"/>
    <lineage>
        <taxon>Eukaryota</taxon>
        <taxon>Fungi</taxon>
        <taxon>Dikarya</taxon>
        <taxon>Basidiomycota</taxon>
        <taxon>Agaricomycotina</taxon>
        <taxon>Agaricomycetes</taxon>
        <taxon>Gloeophyllales</taxon>
        <taxon>Gloeophyllaceae</taxon>
        <taxon>Neolentinus</taxon>
    </lineage>
</organism>
<dbReference type="Proteomes" id="UP000076761">
    <property type="component" value="Unassembled WGS sequence"/>
</dbReference>
<dbReference type="AlphaFoldDB" id="A0A165P448"/>
<accession>A0A165P448</accession>
<keyword evidence="1" id="KW-0472">Membrane</keyword>
<evidence type="ECO:0000313" key="2">
    <source>
        <dbReference type="EMBL" id="KZT20491.1"/>
    </source>
</evidence>
<keyword evidence="1" id="KW-1133">Transmembrane helix</keyword>
<evidence type="ECO:0000256" key="1">
    <source>
        <dbReference type="SAM" id="Phobius"/>
    </source>
</evidence>
<dbReference type="EMBL" id="KV425619">
    <property type="protein sequence ID" value="KZT20491.1"/>
    <property type="molecule type" value="Genomic_DNA"/>
</dbReference>
<gene>
    <name evidence="2" type="ORF">NEOLEDRAFT_1140591</name>
</gene>
<sequence length="80" mass="9007">MVTRIITTFITRPLGDYSATWFVKRNNGKTRLNLGMYIDARTASVYEPETRLYIMLFMLVLGSCRICGITTLSIPAAVQA</sequence>